<sequence>MTTDTNDARNLFAVKASVNREKGALGPLKWLPPNPKFRCEYTTRFKRIMTIYKLQFSQNEAKRLGALREKVCN</sequence>
<reference evidence="2" key="1">
    <citation type="journal article" date="2019" name="Int. J. Syst. Evol. Microbiol.">
        <title>The Global Catalogue of Microorganisms (GCM) 10K type strain sequencing project: providing services to taxonomists for standard genome sequencing and annotation.</title>
        <authorList>
            <consortium name="The Broad Institute Genomics Platform"/>
            <consortium name="The Broad Institute Genome Sequencing Center for Infectious Disease"/>
            <person name="Wu L."/>
            <person name="Ma J."/>
        </authorList>
    </citation>
    <scope>NUCLEOTIDE SEQUENCE [LARGE SCALE GENOMIC DNA]</scope>
    <source>
        <strain evidence="2">KCTC 12861</strain>
    </source>
</reference>
<keyword evidence="2" id="KW-1185">Reference proteome</keyword>
<gene>
    <name evidence="1" type="ORF">GCM10007094_41200</name>
</gene>
<comment type="caution">
    <text evidence="1">The sequence shown here is derived from an EMBL/GenBank/DDBJ whole genome shotgun (WGS) entry which is preliminary data.</text>
</comment>
<accession>A0ABQ3EMZ4</accession>
<dbReference type="EMBL" id="BMXE01000010">
    <property type="protein sequence ID" value="GHB47673.1"/>
    <property type="molecule type" value="Genomic_DNA"/>
</dbReference>
<evidence type="ECO:0000313" key="1">
    <source>
        <dbReference type="EMBL" id="GHB47673.1"/>
    </source>
</evidence>
<proteinExistence type="predicted"/>
<organism evidence="1 2">
    <name type="scientific">Pseudovibrio japonicus</name>
    <dbReference type="NCBI Taxonomy" id="366534"/>
    <lineage>
        <taxon>Bacteria</taxon>
        <taxon>Pseudomonadati</taxon>
        <taxon>Pseudomonadota</taxon>
        <taxon>Alphaproteobacteria</taxon>
        <taxon>Hyphomicrobiales</taxon>
        <taxon>Stappiaceae</taxon>
        <taxon>Pseudovibrio</taxon>
    </lineage>
</organism>
<protein>
    <submittedName>
        <fullName evidence="1">Uncharacterized protein</fullName>
    </submittedName>
</protein>
<name>A0ABQ3EMZ4_9HYPH</name>
<dbReference type="Proteomes" id="UP000637980">
    <property type="component" value="Unassembled WGS sequence"/>
</dbReference>
<evidence type="ECO:0000313" key="2">
    <source>
        <dbReference type="Proteomes" id="UP000637980"/>
    </source>
</evidence>